<feature type="transmembrane region" description="Helical" evidence="1">
    <location>
        <begin position="79"/>
        <end position="98"/>
    </location>
</feature>
<protein>
    <recommendedName>
        <fullName evidence="4">DUF445 domain-containing protein</fullName>
    </recommendedName>
</protein>
<evidence type="ECO:0000313" key="2">
    <source>
        <dbReference type="EMBL" id="KAJ3449594.1"/>
    </source>
</evidence>
<dbReference type="Proteomes" id="UP001146793">
    <property type="component" value="Unassembled WGS sequence"/>
</dbReference>
<sequence length="293" mass="34103">MRTNLLDPFREDLHSEGEQSDEEEKTFFRKHIESRFNKGFLSTFTSLLIMILGIILTEMPRRRFSGDFEKTNTYRVGDYFLAIGIFGFAGGFTNWIAVKMLFDKIPFIYGSGVILRKYVELRRIIKSAVLMNFFDKGHLSGYLENKVSTLLKKLKVDTELKEILESPIVDKLIDQKIEQLETKTEFEMLKMMGIETGNLKSIIVVFILEFASNLGPIFKSLKQTNTFNVEKIRNEIDNMMEDRLKDITPQVMRKLMIDMLRSHLNWLIFWGNVFGAVIGLLFHLFKLSSGTFF</sequence>
<dbReference type="EMBL" id="JANTQA010000012">
    <property type="protein sequence ID" value="KAJ3449594.1"/>
    <property type="molecule type" value="Genomic_DNA"/>
</dbReference>
<feature type="transmembrane region" description="Helical" evidence="1">
    <location>
        <begin position="39"/>
        <end position="59"/>
    </location>
</feature>
<keyword evidence="1" id="KW-1133">Transmembrane helix</keyword>
<comment type="caution">
    <text evidence="2">The sequence shown here is derived from an EMBL/GenBank/DDBJ whole genome shotgun (WGS) entry which is preliminary data.</text>
</comment>
<feature type="transmembrane region" description="Helical" evidence="1">
    <location>
        <begin position="264"/>
        <end position="285"/>
    </location>
</feature>
<gene>
    <name evidence="2" type="ORF">M0812_05747</name>
</gene>
<accession>A0AAV8A5S4</accession>
<evidence type="ECO:0000256" key="1">
    <source>
        <dbReference type="SAM" id="Phobius"/>
    </source>
</evidence>
<name>A0AAV8A5S4_9EUKA</name>
<evidence type="ECO:0008006" key="4">
    <source>
        <dbReference type="Google" id="ProtNLM"/>
    </source>
</evidence>
<evidence type="ECO:0000313" key="3">
    <source>
        <dbReference type="Proteomes" id="UP001146793"/>
    </source>
</evidence>
<dbReference type="PANTHER" id="PTHR38568">
    <property type="entry name" value="DUF445 DOMAIN-CONTAINING PROTEIN-RELATED"/>
    <property type="match status" value="1"/>
</dbReference>
<dbReference type="AlphaFoldDB" id="A0AAV8A5S4"/>
<keyword evidence="1" id="KW-0472">Membrane</keyword>
<keyword evidence="1" id="KW-0812">Transmembrane</keyword>
<reference evidence="2" key="1">
    <citation type="submission" date="2022-08" db="EMBL/GenBank/DDBJ databases">
        <title>Novel sulphate-reducing endosymbionts in the free-living metamonad Anaeramoeba.</title>
        <authorList>
            <person name="Jerlstrom-Hultqvist J."/>
            <person name="Cepicka I."/>
            <person name="Gallot-Lavallee L."/>
            <person name="Salas-Leiva D."/>
            <person name="Curtis B.A."/>
            <person name="Zahonova K."/>
            <person name="Pipaliya S."/>
            <person name="Dacks J."/>
            <person name="Roger A.J."/>
        </authorList>
    </citation>
    <scope>NUCLEOTIDE SEQUENCE</scope>
    <source>
        <strain evidence="2">Busselton2</strain>
    </source>
</reference>
<organism evidence="2 3">
    <name type="scientific">Anaeramoeba flamelloides</name>
    <dbReference type="NCBI Taxonomy" id="1746091"/>
    <lineage>
        <taxon>Eukaryota</taxon>
        <taxon>Metamonada</taxon>
        <taxon>Anaeramoebidae</taxon>
        <taxon>Anaeramoeba</taxon>
    </lineage>
</organism>
<proteinExistence type="predicted"/>
<dbReference type="PANTHER" id="PTHR38568:SF2">
    <property type="entry name" value="DUF445 DOMAIN-CONTAINING PROTEIN"/>
    <property type="match status" value="1"/>
</dbReference>